<dbReference type="PANTHER" id="PTHR11360">
    <property type="entry name" value="MONOCARBOXYLATE TRANSPORTER"/>
    <property type="match status" value="1"/>
</dbReference>
<evidence type="ECO:0000256" key="1">
    <source>
        <dbReference type="ARBA" id="ARBA00004141"/>
    </source>
</evidence>
<feature type="transmembrane region" description="Helical" evidence="2">
    <location>
        <begin position="355"/>
        <end position="377"/>
    </location>
</feature>
<feature type="transmembrane region" description="Helical" evidence="2">
    <location>
        <begin position="420"/>
        <end position="439"/>
    </location>
</feature>
<organism evidence="4">
    <name type="scientific">Rhipicephalus zambeziensis</name>
    <dbReference type="NCBI Taxonomy" id="60191"/>
    <lineage>
        <taxon>Eukaryota</taxon>
        <taxon>Metazoa</taxon>
        <taxon>Ecdysozoa</taxon>
        <taxon>Arthropoda</taxon>
        <taxon>Chelicerata</taxon>
        <taxon>Arachnida</taxon>
        <taxon>Acari</taxon>
        <taxon>Parasitiformes</taxon>
        <taxon>Ixodida</taxon>
        <taxon>Ixodoidea</taxon>
        <taxon>Ixodidae</taxon>
        <taxon>Rhipicephalinae</taxon>
        <taxon>Rhipicephalus</taxon>
        <taxon>Rhipicephalus</taxon>
    </lineage>
</organism>
<feature type="domain" description="Major facilitator superfamily (MFS) profile" evidence="3">
    <location>
        <begin position="68"/>
        <end position="535"/>
    </location>
</feature>
<feature type="transmembrane region" description="Helical" evidence="2">
    <location>
        <begin position="474"/>
        <end position="493"/>
    </location>
</feature>
<feature type="transmembrane region" description="Helical" evidence="2">
    <location>
        <begin position="513"/>
        <end position="533"/>
    </location>
</feature>
<protein>
    <submittedName>
        <fullName evidence="4">Monocarboxylate transporter</fullName>
    </submittedName>
</protein>
<dbReference type="GO" id="GO:0016020">
    <property type="term" value="C:membrane"/>
    <property type="evidence" value="ECO:0007669"/>
    <property type="project" value="UniProtKB-SubCell"/>
</dbReference>
<dbReference type="SUPFAM" id="SSF103473">
    <property type="entry name" value="MFS general substrate transporter"/>
    <property type="match status" value="1"/>
</dbReference>
<evidence type="ECO:0000313" key="4">
    <source>
        <dbReference type="EMBL" id="MAA21055.1"/>
    </source>
</evidence>
<comment type="subcellular location">
    <subcellularLocation>
        <location evidence="1">Membrane</location>
        <topology evidence="1">Multi-pass membrane protein</topology>
    </subcellularLocation>
</comment>
<dbReference type="EMBL" id="GFPF01009909">
    <property type="protein sequence ID" value="MAA21055.1"/>
    <property type="molecule type" value="Transcribed_RNA"/>
</dbReference>
<dbReference type="Gene3D" id="1.20.1250.20">
    <property type="entry name" value="MFS general substrate transporter like domains"/>
    <property type="match status" value="2"/>
</dbReference>
<evidence type="ECO:0000256" key="2">
    <source>
        <dbReference type="SAM" id="Phobius"/>
    </source>
</evidence>
<feature type="transmembrane region" description="Helical" evidence="2">
    <location>
        <begin position="223"/>
        <end position="244"/>
    </location>
</feature>
<feature type="transmembrane region" description="Helical" evidence="2">
    <location>
        <begin position="160"/>
        <end position="184"/>
    </location>
</feature>
<keyword evidence="2" id="KW-0812">Transmembrane</keyword>
<feature type="transmembrane region" description="Helical" evidence="2">
    <location>
        <begin position="445"/>
        <end position="467"/>
    </location>
</feature>
<proteinExistence type="predicted"/>
<dbReference type="InterPro" id="IPR020846">
    <property type="entry name" value="MFS_dom"/>
</dbReference>
<dbReference type="InterPro" id="IPR036259">
    <property type="entry name" value="MFS_trans_sf"/>
</dbReference>
<sequence>MEDGQKKDVTAVGKPRIVKVDLYEEPHEATGEGFCKAPRLSFVECSCPDASVLGRQKKGGEAAGIDKCWWVVVLAFLMTTMESATSRCSGFLYVGIREQMNVDRGQASWPVNLVTSVNDFGGLVSGPLSEHFSTVPVMAVGSVLASAGVIASAFTPDITWISVTLGIVHGFGVGVVATMLQVIISMYFKRYRGTAHGIMFAGSTAGAFFYPQLLLFLRNTFGFRGSLLIFGAILLHMFALSLALREPSWVSTERIEKRRPTVASLPTFPATELAARRPSKLRRASCPAFAMESRRSIETSPSSFPARKVDTERRAEVPRPSLLAAQLERDITTVAVSTSQAVLQTVREVFRCTMFYALLVTWLVLSYNVDIFFSTIVDLALDKGVSMRDAVALIPYYSITDLVGRVFLPLLADRKYVRRTNLLVINYLFLGATVVSLPFTNSYGALVGASLCIAMFMGCGMTMHSVLMADYLGLERLAVGYSIMGAICGPLLMGKPPVVGFFRDNLGSYDAMFWLLGSLCILIGLLWMMVSWFERKKVRNWELDIARNMPCTFHM</sequence>
<dbReference type="InterPro" id="IPR050327">
    <property type="entry name" value="Proton-linked_MCT"/>
</dbReference>
<feature type="transmembrane region" description="Helical" evidence="2">
    <location>
        <begin position="135"/>
        <end position="154"/>
    </location>
</feature>
<dbReference type="InterPro" id="IPR011701">
    <property type="entry name" value="MFS"/>
</dbReference>
<feature type="transmembrane region" description="Helical" evidence="2">
    <location>
        <begin position="196"/>
        <end position="217"/>
    </location>
</feature>
<dbReference type="PANTHER" id="PTHR11360:SF303">
    <property type="entry name" value="MAJOR FACILITATOR SUPERFAMILY (MFS) PROFILE DOMAIN-CONTAINING PROTEIN"/>
    <property type="match status" value="1"/>
</dbReference>
<evidence type="ECO:0000259" key="3">
    <source>
        <dbReference type="PROSITE" id="PS50850"/>
    </source>
</evidence>
<dbReference type="FunFam" id="1.20.1250.20:FF:000462">
    <property type="entry name" value="Monocarboxylate transporter, putative"/>
    <property type="match status" value="1"/>
</dbReference>
<dbReference type="AlphaFoldDB" id="A0A224YVU8"/>
<name>A0A224YVU8_9ACAR</name>
<reference evidence="4" key="1">
    <citation type="journal article" date="2017" name="Parasit. Vectors">
        <title>Sialotranscriptomics of Rhipicephalus zambeziensis reveals intricate expression profiles of secretory proteins and suggests tight temporal transcriptional regulation during blood-feeding.</title>
        <authorList>
            <person name="de Castro M.H."/>
            <person name="de Klerk D."/>
            <person name="Pienaar R."/>
            <person name="Rees D.J.G."/>
            <person name="Mans B.J."/>
        </authorList>
    </citation>
    <scope>NUCLEOTIDE SEQUENCE</scope>
    <source>
        <tissue evidence="4">Salivary glands</tissue>
    </source>
</reference>
<accession>A0A224YVU8</accession>
<keyword evidence="2" id="KW-0472">Membrane</keyword>
<dbReference type="GO" id="GO:0008028">
    <property type="term" value="F:monocarboxylic acid transmembrane transporter activity"/>
    <property type="evidence" value="ECO:0007669"/>
    <property type="project" value="TreeGrafter"/>
</dbReference>
<feature type="transmembrane region" description="Helical" evidence="2">
    <location>
        <begin position="389"/>
        <end position="408"/>
    </location>
</feature>
<dbReference type="PROSITE" id="PS50850">
    <property type="entry name" value="MFS"/>
    <property type="match status" value="1"/>
</dbReference>
<dbReference type="Pfam" id="PF07690">
    <property type="entry name" value="MFS_1"/>
    <property type="match status" value="1"/>
</dbReference>
<keyword evidence="2" id="KW-1133">Transmembrane helix</keyword>